<reference evidence="3 4" key="1">
    <citation type="submission" date="2020-01" db="EMBL/GenBank/DDBJ databases">
        <authorList>
            <person name="Palmer J.M."/>
        </authorList>
    </citation>
    <scope>NUCLEOTIDE SEQUENCE [LARGE SCALE GENOMIC DNA]</scope>
    <source>
        <strain evidence="3 4">TWF970</strain>
    </source>
</reference>
<evidence type="ECO:0000256" key="2">
    <source>
        <dbReference type="SAM" id="MobiDB-lite"/>
    </source>
</evidence>
<sequence length="177" mass="19525">MTAIRSPILKQTCGFKPQKPSRIPQRVNRSSNPASRYKTRDYEVSSPLPAEVTRCILIRTQTNTLGRVTANEYISNQIHSLNGEKEDLQRRLVVIEAKILALNQAASAQTSDTAKGGIQTLSPSFEDDLWDKECFGMGGVQDGNDEVGPALRALGQAIKNYQSQICLDATPIYTPFI</sequence>
<dbReference type="AlphaFoldDB" id="A0A7C8R6R8"/>
<comment type="caution">
    <text evidence="3">The sequence shown here is derived from an EMBL/GenBank/DDBJ whole genome shotgun (WGS) entry which is preliminary data.</text>
</comment>
<evidence type="ECO:0000313" key="4">
    <source>
        <dbReference type="Proteomes" id="UP000474640"/>
    </source>
</evidence>
<organism evidence="3 4">
    <name type="scientific">Orbilia oligospora</name>
    <name type="common">Nematode-trapping fungus</name>
    <name type="synonym">Arthrobotrys oligospora</name>
    <dbReference type="NCBI Taxonomy" id="2813651"/>
    <lineage>
        <taxon>Eukaryota</taxon>
        <taxon>Fungi</taxon>
        <taxon>Dikarya</taxon>
        <taxon>Ascomycota</taxon>
        <taxon>Pezizomycotina</taxon>
        <taxon>Orbiliomycetes</taxon>
        <taxon>Orbiliales</taxon>
        <taxon>Orbiliaceae</taxon>
        <taxon>Orbilia</taxon>
    </lineage>
</organism>
<keyword evidence="1" id="KW-0175">Coiled coil</keyword>
<protein>
    <submittedName>
        <fullName evidence="3">Uncharacterized protein</fullName>
    </submittedName>
</protein>
<evidence type="ECO:0000256" key="1">
    <source>
        <dbReference type="SAM" id="Coils"/>
    </source>
</evidence>
<dbReference type="Proteomes" id="UP000474640">
    <property type="component" value="Unassembled WGS sequence"/>
</dbReference>
<feature type="region of interest" description="Disordered" evidence="2">
    <location>
        <begin position="14"/>
        <end position="42"/>
    </location>
</feature>
<proteinExistence type="predicted"/>
<evidence type="ECO:0000313" key="3">
    <source>
        <dbReference type="EMBL" id="KAF3270569.1"/>
    </source>
</evidence>
<gene>
    <name evidence="3" type="ORF">TWF970_010772</name>
</gene>
<feature type="coiled-coil region" evidence="1">
    <location>
        <begin position="71"/>
        <end position="105"/>
    </location>
</feature>
<name>A0A7C8R6R8_ORBOL</name>
<dbReference type="EMBL" id="JAABOJ010000073">
    <property type="protein sequence ID" value="KAF3270569.1"/>
    <property type="molecule type" value="Genomic_DNA"/>
</dbReference>
<accession>A0A7C8R6R8</accession>